<keyword evidence="2" id="KW-0732">Signal</keyword>
<keyword evidence="7" id="KW-1185">Reference proteome</keyword>
<reference evidence="6 7" key="1">
    <citation type="submission" date="2020-05" db="EMBL/GenBank/DDBJ databases">
        <title>Identification and distribution of gene clusters putatively required for synthesis of sphingolipid metabolism inhibitors in phylogenetically diverse species of the filamentous fungus Fusarium.</title>
        <authorList>
            <person name="Kim H.-S."/>
            <person name="Busman M."/>
            <person name="Brown D.W."/>
            <person name="Divon H."/>
            <person name="Uhlig S."/>
            <person name="Proctor R.H."/>
        </authorList>
    </citation>
    <scope>NUCLEOTIDE SEQUENCE [LARGE SCALE GENOMIC DNA]</scope>
    <source>
        <strain evidence="6 7">NRRL 66235</strain>
    </source>
</reference>
<dbReference type="EC" id="3.1.1.-" evidence="5"/>
<dbReference type="PANTHER" id="PTHR33938">
    <property type="entry name" value="FERULOYL ESTERASE B-RELATED"/>
    <property type="match status" value="1"/>
</dbReference>
<comment type="similarity">
    <text evidence="5">Belongs to the tannase family.</text>
</comment>
<evidence type="ECO:0000256" key="2">
    <source>
        <dbReference type="ARBA" id="ARBA00022729"/>
    </source>
</evidence>
<evidence type="ECO:0000256" key="1">
    <source>
        <dbReference type="ARBA" id="ARBA00022487"/>
    </source>
</evidence>
<name>A0A8H6D1X4_9HYPO</name>
<keyword evidence="3 5" id="KW-0378">Hydrolase</keyword>
<protein>
    <recommendedName>
        <fullName evidence="5">Carboxylic ester hydrolase</fullName>
        <ecNumber evidence="5">3.1.1.-</ecNumber>
    </recommendedName>
</protein>
<dbReference type="Proteomes" id="UP000544331">
    <property type="component" value="Unassembled WGS sequence"/>
</dbReference>
<dbReference type="GO" id="GO:0052689">
    <property type="term" value="F:carboxylic ester hydrolase activity"/>
    <property type="evidence" value="ECO:0007669"/>
    <property type="project" value="UniProtKB-KW"/>
</dbReference>
<dbReference type="InterPro" id="IPR011118">
    <property type="entry name" value="Tannase/feruloyl_esterase"/>
</dbReference>
<sequence length="282" mass="31335">MPVSTRPRSRSGFQNDLGENPVFRLSMSNYEGCSDGGREGMSQVQRWGDEYDGVIAGAPAFRFAQQQVLHVYPAAVEHTLDYYPHPCGLKKIVNATIEAGDELDGRKDGVASRTDLCKIHFKLKSLIGKDKRQATGSQTSNVPEQNGTITAEGIAVAQAIYDGVFSSNDERAYLSWQIDSELSDGEPTYDNETDKWTLNIPFTGGMYVAKFIELLDLDNLENLNNVTYDTLVDWMNTGMVRYYDSLQTTHPDLPTFKEAGGKLLHYHGESDLSIPAGFSVHY</sequence>
<gene>
    <name evidence="6" type="ORF">FMUND_14280</name>
</gene>
<dbReference type="Pfam" id="PF07519">
    <property type="entry name" value="Tannase"/>
    <property type="match status" value="1"/>
</dbReference>
<dbReference type="PANTHER" id="PTHR33938:SF7">
    <property type="entry name" value="CARBOXYLIC ESTER HYDROLASE"/>
    <property type="match status" value="1"/>
</dbReference>
<dbReference type="OrthoDB" id="3039123at2759"/>
<dbReference type="AlphaFoldDB" id="A0A8H6D1X4"/>
<proteinExistence type="inferred from homology"/>
<comment type="caution">
    <text evidence="6">The sequence shown here is derived from an EMBL/GenBank/DDBJ whole genome shotgun (WGS) entry which is preliminary data.</text>
</comment>
<evidence type="ECO:0000256" key="3">
    <source>
        <dbReference type="ARBA" id="ARBA00022801"/>
    </source>
</evidence>
<dbReference type="EMBL" id="JAAOAN010000723">
    <property type="protein sequence ID" value="KAF5700529.1"/>
    <property type="molecule type" value="Genomic_DNA"/>
</dbReference>
<accession>A0A8H6D1X4</accession>
<evidence type="ECO:0000313" key="7">
    <source>
        <dbReference type="Proteomes" id="UP000544331"/>
    </source>
</evidence>
<keyword evidence="4" id="KW-1015">Disulfide bond</keyword>
<evidence type="ECO:0000313" key="6">
    <source>
        <dbReference type="EMBL" id="KAF5700529.1"/>
    </source>
</evidence>
<keyword evidence="1" id="KW-0719">Serine esterase</keyword>
<evidence type="ECO:0000256" key="4">
    <source>
        <dbReference type="ARBA" id="ARBA00023157"/>
    </source>
</evidence>
<evidence type="ECO:0000256" key="5">
    <source>
        <dbReference type="RuleBase" id="RU361238"/>
    </source>
</evidence>
<organism evidence="6 7">
    <name type="scientific">Fusarium mundagurra</name>
    <dbReference type="NCBI Taxonomy" id="1567541"/>
    <lineage>
        <taxon>Eukaryota</taxon>
        <taxon>Fungi</taxon>
        <taxon>Dikarya</taxon>
        <taxon>Ascomycota</taxon>
        <taxon>Pezizomycotina</taxon>
        <taxon>Sordariomycetes</taxon>
        <taxon>Hypocreomycetidae</taxon>
        <taxon>Hypocreales</taxon>
        <taxon>Nectriaceae</taxon>
        <taxon>Fusarium</taxon>
        <taxon>Fusarium fujikuroi species complex</taxon>
    </lineage>
</organism>